<sequence>MPPSSTPRRHQPRPPRRHHPRSQQRKIASSCIGRLRPAVGGRAASIPIGAASISAFSVRATIPDLLTQGLDNTTADFLSER</sequence>
<evidence type="ECO:0000313" key="2">
    <source>
        <dbReference type="EMBL" id="JAP07917.1"/>
    </source>
</evidence>
<dbReference type="EMBL" id="GEDG01037809">
    <property type="protein sequence ID" value="JAP07917.1"/>
    <property type="molecule type" value="Transcribed_RNA"/>
</dbReference>
<accession>A0A0V0GJB2</accession>
<dbReference type="AlphaFoldDB" id="A0A0V0GJB2"/>
<name>A0A0V0GJB2_SOLCH</name>
<feature type="region of interest" description="Disordered" evidence="1">
    <location>
        <begin position="1"/>
        <end position="32"/>
    </location>
</feature>
<evidence type="ECO:0000256" key="1">
    <source>
        <dbReference type="SAM" id="MobiDB-lite"/>
    </source>
</evidence>
<protein>
    <submittedName>
        <fullName evidence="2">Putative ovule protein</fullName>
    </submittedName>
</protein>
<proteinExistence type="predicted"/>
<feature type="compositionally biased region" description="Basic residues" evidence="1">
    <location>
        <begin position="7"/>
        <end position="24"/>
    </location>
</feature>
<organism evidence="2">
    <name type="scientific">Solanum chacoense</name>
    <name type="common">Chaco potato</name>
    <dbReference type="NCBI Taxonomy" id="4108"/>
    <lineage>
        <taxon>Eukaryota</taxon>
        <taxon>Viridiplantae</taxon>
        <taxon>Streptophyta</taxon>
        <taxon>Embryophyta</taxon>
        <taxon>Tracheophyta</taxon>
        <taxon>Spermatophyta</taxon>
        <taxon>Magnoliopsida</taxon>
        <taxon>eudicotyledons</taxon>
        <taxon>Gunneridae</taxon>
        <taxon>Pentapetalae</taxon>
        <taxon>asterids</taxon>
        <taxon>lamiids</taxon>
        <taxon>Solanales</taxon>
        <taxon>Solanaceae</taxon>
        <taxon>Solanoideae</taxon>
        <taxon>Solaneae</taxon>
        <taxon>Solanum</taxon>
    </lineage>
</organism>
<reference evidence="2" key="1">
    <citation type="submission" date="2015-12" db="EMBL/GenBank/DDBJ databases">
        <title>Gene expression during late stages of embryo sac development: a critical building block for successful pollen-pistil interactions.</title>
        <authorList>
            <person name="Liu Y."/>
            <person name="Joly V."/>
            <person name="Sabar M."/>
            <person name="Matton D.P."/>
        </authorList>
    </citation>
    <scope>NUCLEOTIDE SEQUENCE</scope>
</reference>